<gene>
    <name evidence="1" type="ORF">IHQ68_06470</name>
</gene>
<name>A0ABU1DE88_9HYPH</name>
<reference evidence="1" key="1">
    <citation type="submission" date="2020-10" db="EMBL/GenBank/DDBJ databases">
        <authorList>
            <person name="Abbas A."/>
            <person name="Razzaq R."/>
            <person name="Waqas M."/>
            <person name="Abbas N."/>
            <person name="Nielsen T.K."/>
            <person name="Hansen L.H."/>
            <person name="Hussain S."/>
            <person name="Shahid M."/>
        </authorList>
    </citation>
    <scope>NUCLEOTIDE SEQUENCE</scope>
    <source>
        <strain evidence="1">S14</strain>
    </source>
</reference>
<dbReference type="RefSeq" id="WP_309389996.1">
    <property type="nucleotide sequence ID" value="NZ_JADBEO010000010.1"/>
</dbReference>
<dbReference type="Proteomes" id="UP001181622">
    <property type="component" value="Unassembled WGS sequence"/>
</dbReference>
<evidence type="ECO:0000313" key="2">
    <source>
        <dbReference type="Proteomes" id="UP001181622"/>
    </source>
</evidence>
<sequence>MTREFFELLDLWRRQALLAGGFAALAPSAGFVMATRLTDMATTAARPTPDSLREAHRMVSEKLSAAAEGGVAASRALTALAGAAGPVAAAHVMIDAGEAALKPAARALRANERRFSRR</sequence>
<proteinExistence type="predicted"/>
<accession>A0ABU1DE88</accession>
<comment type="caution">
    <text evidence="1">The sequence shown here is derived from an EMBL/GenBank/DDBJ whole genome shotgun (WGS) entry which is preliminary data.</text>
</comment>
<dbReference type="EMBL" id="JADBEO010000010">
    <property type="protein sequence ID" value="MDR4306260.1"/>
    <property type="molecule type" value="Genomic_DNA"/>
</dbReference>
<organism evidence="1 2">
    <name type="scientific">Chelatococcus sambhunathii</name>
    <dbReference type="NCBI Taxonomy" id="363953"/>
    <lineage>
        <taxon>Bacteria</taxon>
        <taxon>Pseudomonadati</taxon>
        <taxon>Pseudomonadota</taxon>
        <taxon>Alphaproteobacteria</taxon>
        <taxon>Hyphomicrobiales</taxon>
        <taxon>Chelatococcaceae</taxon>
        <taxon>Chelatococcus</taxon>
    </lineage>
</organism>
<evidence type="ECO:0000313" key="1">
    <source>
        <dbReference type="EMBL" id="MDR4306260.1"/>
    </source>
</evidence>
<protein>
    <submittedName>
        <fullName evidence="1">Uncharacterized protein</fullName>
    </submittedName>
</protein>
<keyword evidence="2" id="KW-1185">Reference proteome</keyword>